<dbReference type="PANTHER" id="PTHR47831:SF1">
    <property type="entry name" value="GENERAL TRANSCRIPTION FACTOR II-I REPEAT DOMAIN-CONTAINING PROTEIN 2A-RELATED"/>
    <property type="match status" value="1"/>
</dbReference>
<protein>
    <submittedName>
        <fullName evidence="1">Uncharacterized protein</fullName>
    </submittedName>
</protein>
<dbReference type="GO" id="GO:0005634">
    <property type="term" value="C:nucleus"/>
    <property type="evidence" value="ECO:0007669"/>
    <property type="project" value="TreeGrafter"/>
</dbReference>
<organism evidence="1 2">
    <name type="scientific">Thelohanellus kitauei</name>
    <name type="common">Myxosporean</name>
    <dbReference type="NCBI Taxonomy" id="669202"/>
    <lineage>
        <taxon>Eukaryota</taxon>
        <taxon>Metazoa</taxon>
        <taxon>Cnidaria</taxon>
        <taxon>Myxozoa</taxon>
        <taxon>Myxosporea</taxon>
        <taxon>Bivalvulida</taxon>
        <taxon>Platysporina</taxon>
        <taxon>Myxobolidae</taxon>
        <taxon>Thelohanellus</taxon>
    </lineage>
</organism>
<dbReference type="AlphaFoldDB" id="A0A0C2NME7"/>
<dbReference type="Proteomes" id="UP000031668">
    <property type="component" value="Unassembled WGS sequence"/>
</dbReference>
<sequence>MPAIGIKIDTEHRVISKKWKRNYFIIDHSDKPTCLICLQQITVAKDVEETTVILKKINNIDEDAVRASPCHIFSLSFRIKTVFRRRDDKEMPKQAFPTIIQPRNTIASRVVDVARDLDSFKKNDDNTDITGIAQIAGFICGVDKHINTSEEFVELTPIKDTIATDDNPIHFQTLKFFLSDTGSVNDVHAQNYSHKNSALRNEFTRFADFKLMKNSFGIVRSPFSINTQAASEELQMKLIDIQYDSIVKDNLGSLNSGAFYTFTGQR</sequence>
<keyword evidence="2" id="KW-1185">Reference proteome</keyword>
<dbReference type="InterPro" id="IPR042224">
    <property type="entry name" value="GTF2IRD2"/>
</dbReference>
<name>A0A0C2NME7_THEKT</name>
<dbReference type="OrthoDB" id="10063846at2759"/>
<accession>A0A0C2NME7</accession>
<proteinExistence type="predicted"/>
<evidence type="ECO:0000313" key="1">
    <source>
        <dbReference type="EMBL" id="KII75197.1"/>
    </source>
</evidence>
<dbReference type="EMBL" id="JWZT01000010">
    <property type="protein sequence ID" value="KII75197.1"/>
    <property type="molecule type" value="Genomic_DNA"/>
</dbReference>
<gene>
    <name evidence="1" type="ORF">RF11_07616</name>
</gene>
<comment type="caution">
    <text evidence="1">The sequence shown here is derived from an EMBL/GenBank/DDBJ whole genome shotgun (WGS) entry which is preliminary data.</text>
</comment>
<dbReference type="PANTHER" id="PTHR47831">
    <property type="entry name" value="GENERAL TRANSCRIPTION FACTOR II-I REPEAT DOMAIN-CONTAINING PROTEIN 2"/>
    <property type="match status" value="1"/>
</dbReference>
<reference evidence="1 2" key="1">
    <citation type="journal article" date="2014" name="Genome Biol. Evol.">
        <title>The genome of the myxosporean Thelohanellus kitauei shows adaptations to nutrient acquisition within its fish host.</title>
        <authorList>
            <person name="Yang Y."/>
            <person name="Xiong J."/>
            <person name="Zhou Z."/>
            <person name="Huo F."/>
            <person name="Miao W."/>
            <person name="Ran C."/>
            <person name="Liu Y."/>
            <person name="Zhang J."/>
            <person name="Feng J."/>
            <person name="Wang M."/>
            <person name="Wang M."/>
            <person name="Wang L."/>
            <person name="Yao B."/>
        </authorList>
    </citation>
    <scope>NUCLEOTIDE SEQUENCE [LARGE SCALE GENOMIC DNA]</scope>
    <source>
        <strain evidence="1">Wuqing</strain>
    </source>
</reference>
<evidence type="ECO:0000313" key="2">
    <source>
        <dbReference type="Proteomes" id="UP000031668"/>
    </source>
</evidence>